<organism evidence="1 2">
    <name type="scientific">Sphagnum jensenii</name>
    <dbReference type="NCBI Taxonomy" id="128206"/>
    <lineage>
        <taxon>Eukaryota</taxon>
        <taxon>Viridiplantae</taxon>
        <taxon>Streptophyta</taxon>
        <taxon>Embryophyta</taxon>
        <taxon>Bryophyta</taxon>
        <taxon>Sphagnophytina</taxon>
        <taxon>Sphagnopsida</taxon>
        <taxon>Sphagnales</taxon>
        <taxon>Sphagnaceae</taxon>
        <taxon>Sphagnum</taxon>
    </lineage>
</organism>
<gene>
    <name evidence="1" type="ORF">CSSPJE1EN2_LOCUS4437</name>
</gene>
<evidence type="ECO:0008006" key="3">
    <source>
        <dbReference type="Google" id="ProtNLM"/>
    </source>
</evidence>
<reference evidence="1" key="1">
    <citation type="submission" date="2024-03" db="EMBL/GenBank/DDBJ databases">
        <authorList>
            <consortium name="ELIXIR-Norway"/>
            <consortium name="Elixir Norway"/>
        </authorList>
    </citation>
    <scope>NUCLEOTIDE SEQUENCE</scope>
</reference>
<evidence type="ECO:0000313" key="2">
    <source>
        <dbReference type="Proteomes" id="UP001497522"/>
    </source>
</evidence>
<accession>A0ABP1AFW1</accession>
<sequence length="68" mass="7393">MAMRHCCDAAGATTLLVQRCWCRSAAVVTMLVLRRCCCSDGTAARQAATAMALKYCYCSALLVPRRCD</sequence>
<proteinExistence type="predicted"/>
<dbReference type="EMBL" id="OZ023713">
    <property type="protein sequence ID" value="CAK9861442.1"/>
    <property type="molecule type" value="Genomic_DNA"/>
</dbReference>
<protein>
    <recommendedName>
        <fullName evidence="3">Secreted protein</fullName>
    </recommendedName>
</protein>
<evidence type="ECO:0000313" key="1">
    <source>
        <dbReference type="EMBL" id="CAK9861442.1"/>
    </source>
</evidence>
<name>A0ABP1AFW1_9BRYO</name>
<dbReference type="Proteomes" id="UP001497522">
    <property type="component" value="Chromosome 12"/>
</dbReference>
<keyword evidence="2" id="KW-1185">Reference proteome</keyword>